<dbReference type="PROSITE" id="PS51257">
    <property type="entry name" value="PROKAR_LIPOPROTEIN"/>
    <property type="match status" value="1"/>
</dbReference>
<protein>
    <submittedName>
        <fullName evidence="3">Uncharacterized protein</fullName>
    </submittedName>
</protein>
<feature type="region of interest" description="Disordered" evidence="1">
    <location>
        <begin position="222"/>
        <end position="274"/>
    </location>
</feature>
<accession>A0A8R2JNW4</accession>
<name>A0A8R2JNW4_ACYPI</name>
<reference evidence="4" key="1">
    <citation type="submission" date="2010-06" db="EMBL/GenBank/DDBJ databases">
        <authorList>
            <person name="Jiang H."/>
            <person name="Abraham K."/>
            <person name="Ali S."/>
            <person name="Alsbrooks S.L."/>
            <person name="Anim B.N."/>
            <person name="Anosike U.S."/>
            <person name="Attaway T."/>
            <person name="Bandaranaike D.P."/>
            <person name="Battles P.K."/>
            <person name="Bell S.N."/>
            <person name="Bell A.V."/>
            <person name="Beltran B."/>
            <person name="Bickham C."/>
            <person name="Bustamante Y."/>
            <person name="Caleb T."/>
            <person name="Canada A."/>
            <person name="Cardenas V."/>
            <person name="Carter K."/>
            <person name="Chacko J."/>
            <person name="Chandrabose M.N."/>
            <person name="Chavez D."/>
            <person name="Chavez A."/>
            <person name="Chen L."/>
            <person name="Chu H.-S."/>
            <person name="Claassen K.J."/>
            <person name="Cockrell R."/>
            <person name="Collins M."/>
            <person name="Cooper J.A."/>
            <person name="Cree A."/>
            <person name="Curry S.M."/>
            <person name="Da Y."/>
            <person name="Dao M.D."/>
            <person name="Das B."/>
            <person name="Davila M.-L."/>
            <person name="Davy-Carroll L."/>
            <person name="Denson S."/>
            <person name="Dinh H."/>
            <person name="Ebong V.E."/>
            <person name="Edwards J.R."/>
            <person name="Egan A."/>
            <person name="El-Daye J."/>
            <person name="Escobedo L."/>
            <person name="Fernandez S."/>
            <person name="Fernando P.R."/>
            <person name="Flagg N."/>
            <person name="Forbes L.D."/>
            <person name="Fowler R.G."/>
            <person name="Fu Q."/>
            <person name="Gabisi R.A."/>
            <person name="Ganer J."/>
            <person name="Garbino Pronczuk A."/>
            <person name="Garcia R.M."/>
            <person name="Garner T."/>
            <person name="Garrett T.E."/>
            <person name="Gonzalez D.A."/>
            <person name="Hamid H."/>
            <person name="Hawkins E.S."/>
            <person name="Hirani K."/>
            <person name="Hogues M.E."/>
            <person name="Hollins B."/>
            <person name="Hsiao C.-H."/>
            <person name="Jabil R."/>
            <person name="James M.L."/>
            <person name="Jhangiani S.N."/>
            <person name="Johnson B."/>
            <person name="Johnson Q."/>
            <person name="Joshi V."/>
            <person name="Kalu J.B."/>
            <person name="Kam C."/>
            <person name="Kashfia A."/>
            <person name="Keebler J."/>
            <person name="Kisamo H."/>
            <person name="Kovar C.L."/>
            <person name="Lago L.A."/>
            <person name="Lai C.-Y."/>
            <person name="Laidlaw J."/>
            <person name="Lara F."/>
            <person name="Le T.-K."/>
            <person name="Lee S.L."/>
            <person name="Legall F.H."/>
            <person name="Lemon S.J."/>
            <person name="Lewis L.R."/>
            <person name="Li B."/>
            <person name="Liu Y."/>
            <person name="Liu Y.-S."/>
            <person name="Lopez J."/>
            <person name="Lozado R.J."/>
            <person name="Lu J."/>
            <person name="Madu R.C."/>
            <person name="Maheshwari M."/>
            <person name="Maheshwari R."/>
            <person name="Malloy K."/>
            <person name="Martinez E."/>
            <person name="Mathew T."/>
            <person name="Mercado I.C."/>
            <person name="Mercado C."/>
            <person name="Meyer B."/>
            <person name="Montgomery K."/>
            <person name="Morgan M.B."/>
            <person name="Munidasa M."/>
            <person name="Nazareth L.V."/>
            <person name="Nelson J."/>
            <person name="Ng B.M."/>
            <person name="Nguyen N.B."/>
            <person name="Nguyen P.Q."/>
            <person name="Nguyen T."/>
            <person name="Obregon M."/>
            <person name="Okwuonu G.O."/>
            <person name="Onwere C.G."/>
            <person name="Orozco G."/>
            <person name="Parra A."/>
            <person name="Patel S."/>
            <person name="Patil S."/>
            <person name="Perez A."/>
            <person name="Perez Y."/>
            <person name="Pham C."/>
            <person name="Primus E.L."/>
            <person name="Pu L.-L."/>
            <person name="Puazo M."/>
            <person name="Qin X."/>
            <person name="Quiroz J.B."/>
            <person name="Reese J."/>
            <person name="Richards S."/>
            <person name="Rives C.M."/>
            <person name="Robberts R."/>
            <person name="Ruiz S.J."/>
            <person name="Ruiz M.J."/>
            <person name="Santibanez J."/>
            <person name="Schneider B.W."/>
            <person name="Sisson I."/>
            <person name="Smith M."/>
            <person name="Sodergren E."/>
            <person name="Song X.-Z."/>
            <person name="Song B.B."/>
            <person name="Summersgill H."/>
            <person name="Thelus R."/>
            <person name="Thornton R.D."/>
            <person name="Trejos Z.Y."/>
            <person name="Usmani K."/>
            <person name="Vattathil S."/>
            <person name="Villasana D."/>
            <person name="Walker D.L."/>
            <person name="Wang S."/>
            <person name="Wang K."/>
            <person name="White C.S."/>
            <person name="Williams A.C."/>
            <person name="Williamson J."/>
            <person name="Wilson K."/>
            <person name="Woghiren I.O."/>
            <person name="Woodworth J.R."/>
            <person name="Worley K.C."/>
            <person name="Wright R.A."/>
            <person name="Wu W."/>
            <person name="Young L."/>
            <person name="Zhang L."/>
            <person name="Zhang J."/>
            <person name="Zhu Y."/>
            <person name="Muzny D.M."/>
            <person name="Weinstock G."/>
            <person name="Gibbs R.A."/>
        </authorList>
    </citation>
    <scope>NUCLEOTIDE SEQUENCE [LARGE SCALE GENOMIC DNA]</scope>
    <source>
        <strain evidence="4">LSR1</strain>
    </source>
</reference>
<sequence length="323" mass="35023">MRPQLPSAGCTVAIIACGAMWSKLLVVVVYLVIVATEGHPENTKKLYQNELQTDLPHENRTDVNHVKENSNELNSDQQRSTKTYKKLPAPMVDDDLLEFLVRVADNPAEWNKIRRVLSMLGRDETGTPTAATVAADDGNHVGAAAVSIASTSTPVPPVTTPSTAPPRITATVAGVDNERGAKHQPPPPPPPPPTTSSSSWPSGDWIMKTVQDIKAAARARGIGAGGEDYDGDDDGNDYDYDDQTDDEIEEIEAPTATAPPQPSRPPLVRTVPGHMSRYEFKRLDGRPDDGRVNGTYVAVIESDRPPRVVIYDPARQKKPRTGK</sequence>
<evidence type="ECO:0000313" key="3">
    <source>
        <dbReference type="EnsemblMetazoa" id="XP_029343151.1"/>
    </source>
</evidence>
<dbReference type="EnsemblMetazoa" id="XM_029487291.1">
    <property type="protein sequence ID" value="XP_029343151.1"/>
    <property type="gene ID" value="LOC100160795"/>
</dbReference>
<organism evidence="3 4">
    <name type="scientific">Acyrthosiphon pisum</name>
    <name type="common">Pea aphid</name>
    <dbReference type="NCBI Taxonomy" id="7029"/>
    <lineage>
        <taxon>Eukaryota</taxon>
        <taxon>Metazoa</taxon>
        <taxon>Ecdysozoa</taxon>
        <taxon>Arthropoda</taxon>
        <taxon>Hexapoda</taxon>
        <taxon>Insecta</taxon>
        <taxon>Pterygota</taxon>
        <taxon>Neoptera</taxon>
        <taxon>Paraneoptera</taxon>
        <taxon>Hemiptera</taxon>
        <taxon>Sternorrhyncha</taxon>
        <taxon>Aphidomorpha</taxon>
        <taxon>Aphidoidea</taxon>
        <taxon>Aphididae</taxon>
        <taxon>Macrosiphini</taxon>
        <taxon>Acyrthosiphon</taxon>
    </lineage>
</organism>
<feature type="region of interest" description="Disordered" evidence="1">
    <location>
        <begin position="178"/>
        <end position="203"/>
    </location>
</feature>
<feature type="region of interest" description="Disordered" evidence="1">
    <location>
        <begin position="54"/>
        <end position="80"/>
    </location>
</feature>
<dbReference type="AlphaFoldDB" id="A0A8R2JNW4"/>
<keyword evidence="2" id="KW-1133">Transmembrane helix</keyword>
<dbReference type="KEGG" id="api:100160795"/>
<feature type="compositionally biased region" description="Polar residues" evidence="1">
    <location>
        <begin position="71"/>
        <end position="80"/>
    </location>
</feature>
<feature type="compositionally biased region" description="Acidic residues" evidence="1">
    <location>
        <begin position="227"/>
        <end position="252"/>
    </location>
</feature>
<keyword evidence="2" id="KW-0472">Membrane</keyword>
<feature type="transmembrane region" description="Helical" evidence="2">
    <location>
        <begin position="12"/>
        <end position="33"/>
    </location>
</feature>
<dbReference type="Proteomes" id="UP000007819">
    <property type="component" value="Chromosome X"/>
</dbReference>
<dbReference type="RefSeq" id="XP_029343151.1">
    <property type="nucleotide sequence ID" value="XM_029487291.1"/>
</dbReference>
<evidence type="ECO:0000256" key="2">
    <source>
        <dbReference type="SAM" id="Phobius"/>
    </source>
</evidence>
<reference evidence="3" key="2">
    <citation type="submission" date="2022-06" db="UniProtKB">
        <authorList>
            <consortium name="EnsemblMetazoa"/>
        </authorList>
    </citation>
    <scope>IDENTIFICATION</scope>
</reference>
<dbReference type="GeneID" id="100160795"/>
<proteinExistence type="predicted"/>
<feature type="compositionally biased region" description="Basic and acidic residues" evidence="1">
    <location>
        <begin position="55"/>
        <end position="70"/>
    </location>
</feature>
<evidence type="ECO:0000256" key="1">
    <source>
        <dbReference type="SAM" id="MobiDB-lite"/>
    </source>
</evidence>
<keyword evidence="4" id="KW-1185">Reference proteome</keyword>
<evidence type="ECO:0000313" key="4">
    <source>
        <dbReference type="Proteomes" id="UP000007819"/>
    </source>
</evidence>
<keyword evidence="2" id="KW-0812">Transmembrane</keyword>
<feature type="compositionally biased region" description="Pro residues" evidence="1">
    <location>
        <begin position="184"/>
        <end position="194"/>
    </location>
</feature>
<dbReference type="OrthoDB" id="6628304at2759"/>